<evidence type="ECO:0000256" key="3">
    <source>
        <dbReference type="ARBA" id="ARBA00022801"/>
    </source>
</evidence>
<protein>
    <recommendedName>
        <fullName evidence="9">AAA+ ATPase domain-containing protein</fullName>
    </recommendedName>
</protein>
<dbReference type="Gene3D" id="2.30.30.940">
    <property type="match status" value="1"/>
</dbReference>
<proteinExistence type="predicted"/>
<dbReference type="CDD" id="cd18809">
    <property type="entry name" value="SF1_C_RecD"/>
    <property type="match status" value="1"/>
</dbReference>
<dbReference type="PANTHER" id="PTHR47642:SF5">
    <property type="entry name" value="ATP-DEPENDENT DNA HELICASE"/>
    <property type="match status" value="1"/>
</dbReference>
<dbReference type="Proteomes" id="UP000178106">
    <property type="component" value="Unassembled WGS sequence"/>
</dbReference>
<dbReference type="InterPro" id="IPR010285">
    <property type="entry name" value="DNA_helicase_pif1-like_DEAD"/>
</dbReference>
<dbReference type="SUPFAM" id="SSF52540">
    <property type="entry name" value="P-loop containing nucleoside triphosphate hydrolases"/>
    <property type="match status" value="2"/>
</dbReference>
<keyword evidence="2" id="KW-0227">DNA damage</keyword>
<dbReference type="Gene3D" id="3.40.50.300">
    <property type="entry name" value="P-loop containing nucleotide triphosphate hydrolases"/>
    <property type="match status" value="1"/>
</dbReference>
<evidence type="ECO:0000256" key="5">
    <source>
        <dbReference type="ARBA" id="ARBA00022840"/>
    </source>
</evidence>
<keyword evidence="1" id="KW-0547">Nucleotide-binding</keyword>
<organism evidence="10 11">
    <name type="scientific">Candidatus Lloydbacteria bacterium RIFOXYC12_FULL_46_25</name>
    <dbReference type="NCBI Taxonomy" id="1798670"/>
    <lineage>
        <taxon>Bacteria</taxon>
        <taxon>Candidatus Lloydiibacteriota</taxon>
    </lineage>
</organism>
<evidence type="ECO:0000259" key="9">
    <source>
        <dbReference type="SMART" id="SM00382"/>
    </source>
</evidence>
<dbReference type="SMART" id="SM00382">
    <property type="entry name" value="AAA"/>
    <property type="match status" value="1"/>
</dbReference>
<evidence type="ECO:0000256" key="2">
    <source>
        <dbReference type="ARBA" id="ARBA00022763"/>
    </source>
</evidence>
<dbReference type="InterPro" id="IPR027417">
    <property type="entry name" value="P-loop_NTPase"/>
</dbReference>
<dbReference type="EMBL" id="MHLU01000023">
    <property type="protein sequence ID" value="OGZ20287.1"/>
    <property type="molecule type" value="Genomic_DNA"/>
</dbReference>
<name>A0A1G2E359_9BACT</name>
<dbReference type="PANTHER" id="PTHR47642">
    <property type="entry name" value="ATP-DEPENDENT DNA HELICASE"/>
    <property type="match status" value="1"/>
</dbReference>
<dbReference type="GO" id="GO:0006281">
    <property type="term" value="P:DNA repair"/>
    <property type="evidence" value="ECO:0007669"/>
    <property type="project" value="InterPro"/>
</dbReference>
<keyword evidence="3" id="KW-0378">Hydrolase</keyword>
<keyword evidence="4" id="KW-0347">Helicase</keyword>
<keyword evidence="5" id="KW-0067">ATP-binding</keyword>
<evidence type="ECO:0000256" key="8">
    <source>
        <dbReference type="ARBA" id="ARBA00023235"/>
    </source>
</evidence>
<evidence type="ECO:0000313" key="11">
    <source>
        <dbReference type="Proteomes" id="UP000178106"/>
    </source>
</evidence>
<evidence type="ECO:0000256" key="4">
    <source>
        <dbReference type="ARBA" id="ARBA00022806"/>
    </source>
</evidence>
<dbReference type="Pfam" id="PF21530">
    <property type="entry name" value="Pif1_2B_dom"/>
    <property type="match status" value="1"/>
</dbReference>
<dbReference type="GO" id="GO:0003678">
    <property type="term" value="F:DNA helicase activity"/>
    <property type="evidence" value="ECO:0007669"/>
    <property type="project" value="InterPro"/>
</dbReference>
<dbReference type="InterPro" id="IPR029491">
    <property type="entry name" value="Helicase_HTH"/>
</dbReference>
<evidence type="ECO:0000313" key="10">
    <source>
        <dbReference type="EMBL" id="OGZ20287.1"/>
    </source>
</evidence>
<dbReference type="InterPro" id="IPR003593">
    <property type="entry name" value="AAA+_ATPase"/>
</dbReference>
<sequence>MKQSEALQILKMGHNAFITGAAGSGKTHLLNEYIAYLKKHGVEMGITASTGIAATHMGGMTIHAWSGLGIRDTLDEYELDALESRQYLWKRMEHAKVLIIDEISMLHHFRIDLVDKILRAFKRNDEPFGGIQVVLCGDFFQLPPVSRYGEPKAEFVYKSDAWKALDLKICYLEEQHRQTDPTYLRILNDIRENSVSEDTLEHLESRYVKGDHVHSATKLYSHNIDVDSENEKELAKIPGELFEYEMAGRGKKALVETMTKGCLAPHLLRIKENARVMFVKNNFEMGYANGTLGTVVECGEDHIVVETNNGDRIDVAPATWMVAEEGEVAAEITQFPLRLAWAITVHKSQGMSLDAAEVDLSSAFERGMGYVALSRVRTLDGLMLKGLNGTALRVHDEVLEFDGRFREDSEKHADEMLALGEVERERFQEEFLASVAPSGKRGKKVVQSTREETRQLLDKKLSLEEIATMRGLKKETIITHIEELRGDGEVVDVLHLKNELPAIKLKKILATLEKMKGSEDEGKLTPAKRILGDAASFEEIRIARLFL</sequence>
<dbReference type="InterPro" id="IPR049163">
    <property type="entry name" value="Pif1-like_2B_dom"/>
</dbReference>
<dbReference type="CDD" id="cd18037">
    <property type="entry name" value="DEXSc_Pif1_like"/>
    <property type="match status" value="1"/>
</dbReference>
<dbReference type="AlphaFoldDB" id="A0A1G2E359"/>
<evidence type="ECO:0000256" key="6">
    <source>
        <dbReference type="ARBA" id="ARBA00023125"/>
    </source>
</evidence>
<comment type="caution">
    <text evidence="10">The sequence shown here is derived from an EMBL/GenBank/DDBJ whole genome shotgun (WGS) entry which is preliminary data.</text>
</comment>
<evidence type="ECO:0000256" key="1">
    <source>
        <dbReference type="ARBA" id="ARBA00022741"/>
    </source>
</evidence>
<gene>
    <name evidence="10" type="ORF">A2494_01070</name>
</gene>
<dbReference type="Pfam" id="PF14493">
    <property type="entry name" value="HTH_40"/>
    <property type="match status" value="1"/>
</dbReference>
<keyword evidence="7" id="KW-0234">DNA repair</keyword>
<dbReference type="Pfam" id="PF05970">
    <property type="entry name" value="PIF1"/>
    <property type="match status" value="1"/>
</dbReference>
<accession>A0A1G2E359</accession>
<dbReference type="GO" id="GO:0000723">
    <property type="term" value="P:telomere maintenance"/>
    <property type="evidence" value="ECO:0007669"/>
    <property type="project" value="InterPro"/>
</dbReference>
<evidence type="ECO:0000256" key="7">
    <source>
        <dbReference type="ARBA" id="ARBA00023204"/>
    </source>
</evidence>
<keyword evidence="6" id="KW-0238">DNA-binding</keyword>
<keyword evidence="8" id="KW-0413">Isomerase</keyword>
<feature type="domain" description="AAA+ ATPase" evidence="9">
    <location>
        <begin position="12"/>
        <end position="160"/>
    </location>
</feature>
<dbReference type="Gene3D" id="1.10.10.1390">
    <property type="entry name" value="ATP-dependent DNA helicase RecQ"/>
    <property type="match status" value="1"/>
</dbReference>
<reference evidence="10 11" key="1">
    <citation type="journal article" date="2016" name="Nat. Commun.">
        <title>Thousands of microbial genomes shed light on interconnected biogeochemical processes in an aquifer system.</title>
        <authorList>
            <person name="Anantharaman K."/>
            <person name="Brown C.T."/>
            <person name="Hug L.A."/>
            <person name="Sharon I."/>
            <person name="Castelle C.J."/>
            <person name="Probst A.J."/>
            <person name="Thomas B.C."/>
            <person name="Singh A."/>
            <person name="Wilkins M.J."/>
            <person name="Karaoz U."/>
            <person name="Brodie E.L."/>
            <person name="Williams K.H."/>
            <person name="Hubbard S.S."/>
            <person name="Banfield J.F."/>
        </authorList>
    </citation>
    <scope>NUCLEOTIDE SEQUENCE [LARGE SCALE GENOMIC DNA]</scope>
</reference>
<dbReference type="InterPro" id="IPR051055">
    <property type="entry name" value="PIF1_helicase"/>
</dbReference>